<evidence type="ECO:0000259" key="9">
    <source>
        <dbReference type="Pfam" id="PF13515"/>
    </source>
</evidence>
<dbReference type="EMBL" id="JACHJF010000005">
    <property type="protein sequence ID" value="MBB5118806.1"/>
    <property type="molecule type" value="Genomic_DNA"/>
</dbReference>
<sequence length="581" mass="59360">MSLQLTSPGTRARLLPLRGTMRLNRPGDIWYKPAFSAATAMAAGNGGLLAAGRPDLALYASAGALCALYGHALPYAARARALAVLVLGMAAGVGVALTAASLTGSAAVLVLVAALLAGAQRALCDASRIGPPGNIVLTFVTAGACFAPQRLGQVPLHLGLVLACGAFAWLVCMAPALVRPYGPERVVAARALEATARLLRADGAAEGDGVPRARHAATAALHTARRGLAHTRTGGHPLAGLEALLLRAESATAREGADGPAAARRHESWARDLRAGRPLPDGLRPTAGSDGSVPAGGVPAAEPARTAAPRGSSRAAHAPGAGGTGSAPAAPDARPARRWFRSPSAPVAVRVTAGAAAAGWAASALGAGHPYWAVVTAAAVFQANTALSWQRALQRVLGNLLGLLLFALLPPAVRTGHPAMVLLVVVLLIGAEASIVRNYWLASVCVTPMALLLTEFGGARPARELIGDRWTDTLIGAAVGLLVCVLVTNRRATDRTDAALGRLSEARAAALALLDAPHSAHEAGRARDRLATALVELREAADVAAGEWWQRTLPAERVRLAERDGHRALAALVHRLAPAAA</sequence>
<feature type="compositionally biased region" description="Basic and acidic residues" evidence="7">
    <location>
        <begin position="264"/>
        <end position="275"/>
    </location>
</feature>
<comment type="subcellular location">
    <subcellularLocation>
        <location evidence="1">Cell membrane</location>
        <topology evidence="1">Multi-pass membrane protein</topology>
    </subcellularLocation>
</comment>
<keyword evidence="5 8" id="KW-0472">Membrane</keyword>
<evidence type="ECO:0000313" key="12">
    <source>
        <dbReference type="Proteomes" id="UP000235945"/>
    </source>
</evidence>
<evidence type="ECO:0000256" key="7">
    <source>
        <dbReference type="SAM" id="MobiDB-lite"/>
    </source>
</evidence>
<dbReference type="EMBL" id="LGUI01000002">
    <property type="protein sequence ID" value="PNE34297.1"/>
    <property type="molecule type" value="Genomic_DNA"/>
</dbReference>
<reference evidence="11" key="2">
    <citation type="submission" date="2015-07" db="EMBL/GenBank/DDBJ databases">
        <authorList>
            <person name="Noorani M."/>
        </authorList>
    </citation>
    <scope>NUCLEOTIDE SEQUENCE [LARGE SCALE GENOMIC DNA]</scope>
    <source>
        <strain evidence="11">ATCC 27428</strain>
    </source>
</reference>
<proteinExistence type="inferred from homology"/>
<keyword evidence="4 8" id="KW-1133">Transmembrane helix</keyword>
<dbReference type="InterPro" id="IPR049453">
    <property type="entry name" value="Memb_transporter_dom"/>
</dbReference>
<name>A0A2N8NZV2_STREU</name>
<feature type="transmembrane region" description="Helical" evidence="8">
    <location>
        <begin position="419"/>
        <end position="435"/>
    </location>
</feature>
<evidence type="ECO:0000256" key="6">
    <source>
        <dbReference type="ARBA" id="ARBA00043993"/>
    </source>
</evidence>
<comment type="caution">
    <text evidence="11">The sequence shown here is derived from an EMBL/GenBank/DDBJ whole genome shotgun (WGS) entry which is preliminary data.</text>
</comment>
<dbReference type="AlphaFoldDB" id="A0A2N8NZV2"/>
<evidence type="ECO:0000313" key="13">
    <source>
        <dbReference type="Proteomes" id="UP000528608"/>
    </source>
</evidence>
<dbReference type="PANTHER" id="PTHR30509:SF9">
    <property type="entry name" value="MULTIDRUG RESISTANCE PROTEIN MDTO"/>
    <property type="match status" value="1"/>
</dbReference>
<reference evidence="10 13" key="3">
    <citation type="submission" date="2020-08" db="EMBL/GenBank/DDBJ databases">
        <title>Genomic Encyclopedia of Type Strains, Phase III (KMG-III): the genomes of soil and plant-associated and newly described type strains.</title>
        <authorList>
            <person name="Whitman W."/>
        </authorList>
    </citation>
    <scope>NUCLEOTIDE SEQUENCE [LARGE SCALE GENOMIC DNA]</scope>
    <source>
        <strain evidence="10 13">CECT 3259</strain>
    </source>
</reference>
<keyword evidence="3 8" id="KW-0812">Transmembrane</keyword>
<dbReference type="RefSeq" id="WP_311775575.1">
    <property type="nucleotide sequence ID" value="NZ_JACHJF010000005.1"/>
</dbReference>
<dbReference type="Pfam" id="PF13515">
    <property type="entry name" value="FUSC_2"/>
    <property type="match status" value="1"/>
</dbReference>
<evidence type="ECO:0000256" key="1">
    <source>
        <dbReference type="ARBA" id="ARBA00004651"/>
    </source>
</evidence>
<accession>A0A2N8NZV2</accession>
<evidence type="ECO:0000256" key="2">
    <source>
        <dbReference type="ARBA" id="ARBA00022475"/>
    </source>
</evidence>
<dbReference type="PANTHER" id="PTHR30509">
    <property type="entry name" value="P-HYDROXYBENZOIC ACID EFFLUX PUMP SUBUNIT-RELATED"/>
    <property type="match status" value="1"/>
</dbReference>
<keyword evidence="12" id="KW-1185">Reference proteome</keyword>
<organism evidence="11 12">
    <name type="scientific">Streptomyces eurocidicus</name>
    <name type="common">Streptoverticillium eurocidicus</name>
    <dbReference type="NCBI Taxonomy" id="66423"/>
    <lineage>
        <taxon>Bacteria</taxon>
        <taxon>Bacillati</taxon>
        <taxon>Actinomycetota</taxon>
        <taxon>Actinomycetes</taxon>
        <taxon>Kitasatosporales</taxon>
        <taxon>Streptomycetaceae</taxon>
        <taxon>Streptomyces</taxon>
    </lineage>
</organism>
<protein>
    <recommendedName>
        <fullName evidence="9">Integral membrane bound transporter domain-containing protein</fullName>
    </recommendedName>
</protein>
<feature type="domain" description="Integral membrane bound transporter" evidence="9">
    <location>
        <begin position="358"/>
        <end position="483"/>
    </location>
</feature>
<dbReference type="Proteomes" id="UP000528608">
    <property type="component" value="Unassembled WGS sequence"/>
</dbReference>
<feature type="transmembrane region" description="Helical" evidence="8">
    <location>
        <begin position="81"/>
        <end position="100"/>
    </location>
</feature>
<reference evidence="12" key="1">
    <citation type="submission" date="2015-07" db="EMBL/GenBank/DDBJ databases">
        <authorList>
            <person name="Graham D.E."/>
            <person name="Giannone R.J."/>
            <person name="Gulvik C.A."/>
            <person name="Hettich R.L."/>
            <person name="Klingeman D.M."/>
            <person name="Mahan K.M."/>
            <person name="Parry R.J."/>
            <person name="Spain J.C."/>
        </authorList>
    </citation>
    <scope>NUCLEOTIDE SEQUENCE [LARGE SCALE GENOMIC DNA]</scope>
    <source>
        <strain evidence="12">ATCC 27428</strain>
    </source>
</reference>
<keyword evidence="2" id="KW-1003">Cell membrane</keyword>
<feature type="region of interest" description="Disordered" evidence="7">
    <location>
        <begin position="252"/>
        <end position="335"/>
    </location>
</feature>
<evidence type="ECO:0000256" key="5">
    <source>
        <dbReference type="ARBA" id="ARBA00023136"/>
    </source>
</evidence>
<feature type="transmembrane region" description="Helical" evidence="8">
    <location>
        <begin position="158"/>
        <end position="178"/>
    </location>
</feature>
<feature type="transmembrane region" description="Helical" evidence="8">
    <location>
        <begin position="56"/>
        <end position="74"/>
    </location>
</feature>
<dbReference type="GO" id="GO:0005886">
    <property type="term" value="C:plasma membrane"/>
    <property type="evidence" value="ECO:0007669"/>
    <property type="project" value="UniProtKB-SubCell"/>
</dbReference>
<comment type="similarity">
    <text evidence="6">Belongs to the YccS/YhfK family.</text>
</comment>
<evidence type="ECO:0000256" key="3">
    <source>
        <dbReference type="ARBA" id="ARBA00022692"/>
    </source>
</evidence>
<evidence type="ECO:0000256" key="8">
    <source>
        <dbReference type="SAM" id="Phobius"/>
    </source>
</evidence>
<evidence type="ECO:0000313" key="10">
    <source>
        <dbReference type="EMBL" id="MBB5118806.1"/>
    </source>
</evidence>
<feature type="transmembrane region" description="Helical" evidence="8">
    <location>
        <begin position="396"/>
        <end position="413"/>
    </location>
</feature>
<dbReference type="Proteomes" id="UP000235945">
    <property type="component" value="Unassembled WGS sequence"/>
</dbReference>
<evidence type="ECO:0000256" key="4">
    <source>
        <dbReference type="ARBA" id="ARBA00022989"/>
    </source>
</evidence>
<gene>
    <name evidence="11" type="ORF">AF335_06625</name>
    <name evidence="10" type="ORF">FHS36_002239</name>
</gene>
<feature type="compositionally biased region" description="Low complexity" evidence="7">
    <location>
        <begin position="293"/>
        <end position="319"/>
    </location>
</feature>
<evidence type="ECO:0000313" key="11">
    <source>
        <dbReference type="EMBL" id="PNE34297.1"/>
    </source>
</evidence>